<protein>
    <recommendedName>
        <fullName evidence="3">50S ribosomal protein L29</fullName>
    </recommendedName>
</protein>
<proteinExistence type="predicted"/>
<dbReference type="Proteomes" id="UP000034324">
    <property type="component" value="Unassembled WGS sequence"/>
</dbReference>
<comment type="caution">
    <text evidence="1">The sequence shown here is derived from an EMBL/GenBank/DDBJ whole genome shotgun (WGS) entry which is preliminary data.</text>
</comment>
<gene>
    <name evidence="1" type="ORF">US99_C0058G0001</name>
</gene>
<dbReference type="EMBL" id="LBVC01000058">
    <property type="protein sequence ID" value="KKQ76834.1"/>
    <property type="molecule type" value="Genomic_DNA"/>
</dbReference>
<evidence type="ECO:0000313" key="2">
    <source>
        <dbReference type="Proteomes" id="UP000034324"/>
    </source>
</evidence>
<organism evidence="1 2">
    <name type="scientific">Candidatus Daviesbacteria bacterium GW2011_GWF2_38_6</name>
    <dbReference type="NCBI Taxonomy" id="1618432"/>
    <lineage>
        <taxon>Bacteria</taxon>
        <taxon>Candidatus Daviesiibacteriota</taxon>
    </lineage>
</organism>
<evidence type="ECO:0000313" key="1">
    <source>
        <dbReference type="EMBL" id="KKQ76834.1"/>
    </source>
</evidence>
<reference evidence="1 2" key="1">
    <citation type="journal article" date="2015" name="Nature">
        <title>rRNA introns, odd ribosomes, and small enigmatic genomes across a large radiation of phyla.</title>
        <authorList>
            <person name="Brown C.T."/>
            <person name="Hug L.A."/>
            <person name="Thomas B.C."/>
            <person name="Sharon I."/>
            <person name="Castelle C.J."/>
            <person name="Singh A."/>
            <person name="Wilkins M.J."/>
            <person name="Williams K.H."/>
            <person name="Banfield J.F."/>
        </authorList>
    </citation>
    <scope>NUCLEOTIDE SEQUENCE [LARGE SCALE GENOMIC DNA]</scope>
</reference>
<accession>A0A0G0MT16</accession>
<evidence type="ECO:0008006" key="3">
    <source>
        <dbReference type="Google" id="ProtNLM"/>
    </source>
</evidence>
<name>A0A0G0MT16_9BACT</name>
<feature type="non-terminal residue" evidence="1">
    <location>
        <position position="39"/>
    </location>
</feature>
<sequence length="39" mass="4581">MKKNDLNQIKGLSIQELLIKIKLLRKEIEDAILDKNMTK</sequence>
<dbReference type="AlphaFoldDB" id="A0A0G0MT16"/>